<dbReference type="Proteomes" id="UP001652680">
    <property type="component" value="Unassembled WGS sequence"/>
</dbReference>
<sequence length="66" mass="7047">MRFLVVYALAAFLAISVVTAFFPSTVSGSDQGNSSDQPVIRPIPWWPRWGGIGPVVLNTAPTKAST</sequence>
<protein>
    <submittedName>
        <fullName evidence="4">Uncharacterized protein LOC108038205</fullName>
    </submittedName>
</protein>
<keyword evidence="3" id="KW-1185">Reference proteome</keyword>
<dbReference type="EnsemblMetazoa" id="XM_017114951.2">
    <property type="protein sequence ID" value="XP_016970440.1"/>
    <property type="gene ID" value="LOC108038205"/>
</dbReference>
<dbReference type="RefSeq" id="XP_016970440.1">
    <property type="nucleotide sequence ID" value="XM_017114951.1"/>
</dbReference>
<gene>
    <name evidence="4" type="primary">LOC108038205</name>
    <name evidence="2" type="synonym">108038205</name>
</gene>
<dbReference type="GeneID" id="108038205"/>
<reference evidence="3" key="1">
    <citation type="journal article" date="2021" name="Elife">
        <title>Highly contiguous assemblies of 101 drosophilid genomes.</title>
        <authorList>
            <person name="Kim B.Y."/>
            <person name="Wang J.R."/>
            <person name="Miller D.E."/>
            <person name="Barmina O."/>
            <person name="Delaney E."/>
            <person name="Thompson A."/>
            <person name="Comeault A.A."/>
            <person name="Peede D."/>
            <person name="D'Agostino E.R."/>
            <person name="Pelaez J."/>
            <person name="Aguilar J.M."/>
            <person name="Haji D."/>
            <person name="Matsunaga T."/>
            <person name="Armstrong E.E."/>
            <person name="Zych M."/>
            <person name="Ogawa Y."/>
            <person name="Stamenkovic-Radak M."/>
            <person name="Jelic M."/>
            <person name="Veselinovic M.S."/>
            <person name="Tanaskovic M."/>
            <person name="Eric P."/>
            <person name="Gao J.J."/>
            <person name="Katoh T.K."/>
            <person name="Toda M.J."/>
            <person name="Watabe H."/>
            <person name="Watada M."/>
            <person name="Davis J.S."/>
            <person name="Moyle L.C."/>
            <person name="Manoli G."/>
            <person name="Bertolini E."/>
            <person name="Kostal V."/>
            <person name="Hawley R.S."/>
            <person name="Takahashi A."/>
            <person name="Jones C.D."/>
            <person name="Price D.K."/>
            <person name="Whiteman N."/>
            <person name="Kopp A."/>
            <person name="Matute D.R."/>
            <person name="Petrov D.A."/>
        </authorList>
    </citation>
    <scope>NUCLEOTIDE SEQUENCE [LARGE SCALE GENOMIC DNA]</scope>
</reference>
<reference evidence="4" key="2">
    <citation type="submission" date="2025-04" db="UniProtKB">
        <authorList>
            <consortium name="RefSeq"/>
        </authorList>
    </citation>
    <scope>IDENTIFICATION</scope>
</reference>
<evidence type="ECO:0000313" key="2">
    <source>
        <dbReference type="EnsemblMetazoa" id="XP_016970440.1"/>
    </source>
</evidence>
<feature type="signal peptide" evidence="1">
    <location>
        <begin position="1"/>
        <end position="20"/>
    </location>
</feature>
<accession>A0A6P4DXL8</accession>
<dbReference type="AlphaFoldDB" id="A0A6P4DXL8"/>
<proteinExistence type="predicted"/>
<feature type="chain" id="PRO_5028304752" evidence="1">
    <location>
        <begin position="21"/>
        <end position="66"/>
    </location>
</feature>
<organism evidence="4">
    <name type="scientific">Drosophila rhopaloa</name>
    <name type="common">Fruit fly</name>
    <dbReference type="NCBI Taxonomy" id="1041015"/>
    <lineage>
        <taxon>Eukaryota</taxon>
        <taxon>Metazoa</taxon>
        <taxon>Ecdysozoa</taxon>
        <taxon>Arthropoda</taxon>
        <taxon>Hexapoda</taxon>
        <taxon>Insecta</taxon>
        <taxon>Pterygota</taxon>
        <taxon>Neoptera</taxon>
        <taxon>Endopterygota</taxon>
        <taxon>Diptera</taxon>
        <taxon>Brachycera</taxon>
        <taxon>Muscomorpha</taxon>
        <taxon>Ephydroidea</taxon>
        <taxon>Drosophilidae</taxon>
        <taxon>Drosophila</taxon>
        <taxon>Sophophora</taxon>
    </lineage>
</organism>
<evidence type="ECO:0000256" key="1">
    <source>
        <dbReference type="SAM" id="SignalP"/>
    </source>
</evidence>
<name>A0A6P4DXL8_DRORH</name>
<evidence type="ECO:0000313" key="4">
    <source>
        <dbReference type="RefSeq" id="XP_016970440.1"/>
    </source>
</evidence>
<evidence type="ECO:0000313" key="3">
    <source>
        <dbReference type="Proteomes" id="UP001652680"/>
    </source>
</evidence>
<keyword evidence="1" id="KW-0732">Signal</keyword>
<reference evidence="2" key="3">
    <citation type="submission" date="2025-05" db="UniProtKB">
        <authorList>
            <consortium name="EnsemblMetazoa"/>
        </authorList>
    </citation>
    <scope>IDENTIFICATION</scope>
</reference>